<comment type="caution">
    <text evidence="1">The sequence shown here is derived from an EMBL/GenBank/DDBJ whole genome shotgun (WGS) entry which is preliminary data.</text>
</comment>
<name>A0A645HZ32_9ZZZZ</name>
<evidence type="ECO:0000313" key="1">
    <source>
        <dbReference type="EMBL" id="MPN43846.1"/>
    </source>
</evidence>
<dbReference type="EMBL" id="VSSQ01102522">
    <property type="protein sequence ID" value="MPN43846.1"/>
    <property type="molecule type" value="Genomic_DNA"/>
</dbReference>
<sequence>MLDQRTVQIHAVSVIVFCAEILEDRFGGEGEGEDGIWQDGVCQDLAEFVRKHNERDKNQQEHGDLQV</sequence>
<proteinExistence type="predicted"/>
<protein>
    <submittedName>
        <fullName evidence="1">Uncharacterized protein</fullName>
    </submittedName>
</protein>
<dbReference type="AlphaFoldDB" id="A0A645HZ32"/>
<organism evidence="1">
    <name type="scientific">bioreactor metagenome</name>
    <dbReference type="NCBI Taxonomy" id="1076179"/>
    <lineage>
        <taxon>unclassified sequences</taxon>
        <taxon>metagenomes</taxon>
        <taxon>ecological metagenomes</taxon>
    </lineage>
</organism>
<gene>
    <name evidence="1" type="ORF">SDC9_191407</name>
</gene>
<reference evidence="1" key="1">
    <citation type="submission" date="2019-08" db="EMBL/GenBank/DDBJ databases">
        <authorList>
            <person name="Kucharzyk K."/>
            <person name="Murdoch R.W."/>
            <person name="Higgins S."/>
            <person name="Loffler F."/>
        </authorList>
    </citation>
    <scope>NUCLEOTIDE SEQUENCE</scope>
</reference>
<accession>A0A645HZ32</accession>